<proteinExistence type="predicted"/>
<dbReference type="Proteomes" id="UP000064967">
    <property type="component" value="Chromosome"/>
</dbReference>
<gene>
    <name evidence="1" type="ORF">AKJ09_03843</name>
</gene>
<dbReference type="KEGG" id="llu:AKJ09_03843"/>
<evidence type="ECO:0000313" key="2">
    <source>
        <dbReference type="Proteomes" id="UP000064967"/>
    </source>
</evidence>
<keyword evidence="2" id="KW-1185">Reference proteome</keyword>
<accession>A0A0K1PVM9</accession>
<reference evidence="1 2" key="1">
    <citation type="submission" date="2015-08" db="EMBL/GenBank/DDBJ databases">
        <authorList>
            <person name="Babu N.S."/>
            <person name="Beckwith C.J."/>
            <person name="Beseler K.G."/>
            <person name="Brison A."/>
            <person name="Carone J.V."/>
            <person name="Caskin T.P."/>
            <person name="Diamond M."/>
            <person name="Durham M.E."/>
            <person name="Foxe J.M."/>
            <person name="Go M."/>
            <person name="Henderson B.A."/>
            <person name="Jones I.B."/>
            <person name="McGettigan J.A."/>
            <person name="Micheletti S.J."/>
            <person name="Nasrallah M.E."/>
            <person name="Ortiz D."/>
            <person name="Piller C.R."/>
            <person name="Privatt S.R."/>
            <person name="Schneider S.L."/>
            <person name="Sharp S."/>
            <person name="Smith T.C."/>
            <person name="Stanton J.D."/>
            <person name="Ullery H.E."/>
            <person name="Wilson R.J."/>
            <person name="Serrano M.G."/>
            <person name="Buck G."/>
            <person name="Lee V."/>
            <person name="Wang Y."/>
            <person name="Carvalho R."/>
            <person name="Voegtly L."/>
            <person name="Shi R."/>
            <person name="Duckworth R."/>
            <person name="Johnson A."/>
            <person name="Loviza R."/>
            <person name="Walstead R."/>
            <person name="Shah Z."/>
            <person name="Kiflezghi M."/>
            <person name="Wade K."/>
            <person name="Ball S.L."/>
            <person name="Bradley K.W."/>
            <person name="Asai D.J."/>
            <person name="Bowman C.A."/>
            <person name="Russell D.A."/>
            <person name="Pope W.H."/>
            <person name="Jacobs-Sera D."/>
            <person name="Hendrix R.W."/>
            <person name="Hatfull G.F."/>
        </authorList>
    </citation>
    <scope>NUCLEOTIDE SEQUENCE [LARGE SCALE GENOMIC DNA]</scope>
    <source>
        <strain evidence="1 2">DSM 27648</strain>
    </source>
</reference>
<evidence type="ECO:0000313" key="1">
    <source>
        <dbReference type="EMBL" id="AKU97179.1"/>
    </source>
</evidence>
<dbReference type="EMBL" id="CP012333">
    <property type="protein sequence ID" value="AKU97179.1"/>
    <property type="molecule type" value="Genomic_DNA"/>
</dbReference>
<organism evidence="1 2">
    <name type="scientific">Labilithrix luteola</name>
    <dbReference type="NCBI Taxonomy" id="1391654"/>
    <lineage>
        <taxon>Bacteria</taxon>
        <taxon>Pseudomonadati</taxon>
        <taxon>Myxococcota</taxon>
        <taxon>Polyangia</taxon>
        <taxon>Polyangiales</taxon>
        <taxon>Labilitrichaceae</taxon>
        <taxon>Labilithrix</taxon>
    </lineage>
</organism>
<protein>
    <submittedName>
        <fullName evidence="1">Uncharacterized protein</fullName>
    </submittedName>
</protein>
<dbReference type="AlphaFoldDB" id="A0A0K1PVM9"/>
<name>A0A0K1PVM9_9BACT</name>
<sequence>MANEATRASDAIARRPREWRERLVRRARSVANVGAMPPLWLNRRAAGKKPSIECVNRRA</sequence>